<dbReference type="AlphaFoldDB" id="A0A9J5WB21"/>
<name>A0A9J5WB21_SOLCO</name>
<evidence type="ECO:0000313" key="2">
    <source>
        <dbReference type="EMBL" id="KAG5572915.1"/>
    </source>
</evidence>
<accession>A0A9J5WB21</accession>
<dbReference type="EMBL" id="JACXVP010000012">
    <property type="protein sequence ID" value="KAG5572915.1"/>
    <property type="molecule type" value="Genomic_DNA"/>
</dbReference>
<feature type="region of interest" description="Disordered" evidence="1">
    <location>
        <begin position="47"/>
        <end position="70"/>
    </location>
</feature>
<feature type="compositionally biased region" description="Acidic residues" evidence="1">
    <location>
        <begin position="56"/>
        <end position="70"/>
    </location>
</feature>
<keyword evidence="3" id="KW-1185">Reference proteome</keyword>
<gene>
    <name evidence="2" type="ORF">H5410_062681</name>
</gene>
<dbReference type="Proteomes" id="UP000824120">
    <property type="component" value="Chromosome 12"/>
</dbReference>
<reference evidence="2 3" key="1">
    <citation type="submission" date="2020-09" db="EMBL/GenBank/DDBJ databases">
        <title>De no assembly of potato wild relative species, Solanum commersonii.</title>
        <authorList>
            <person name="Cho K."/>
        </authorList>
    </citation>
    <scope>NUCLEOTIDE SEQUENCE [LARGE SCALE GENOMIC DNA]</scope>
    <source>
        <strain evidence="2">LZ3.2</strain>
        <tissue evidence="2">Leaf</tissue>
    </source>
</reference>
<organism evidence="2 3">
    <name type="scientific">Solanum commersonii</name>
    <name type="common">Commerson's wild potato</name>
    <name type="synonym">Commerson's nightshade</name>
    <dbReference type="NCBI Taxonomy" id="4109"/>
    <lineage>
        <taxon>Eukaryota</taxon>
        <taxon>Viridiplantae</taxon>
        <taxon>Streptophyta</taxon>
        <taxon>Embryophyta</taxon>
        <taxon>Tracheophyta</taxon>
        <taxon>Spermatophyta</taxon>
        <taxon>Magnoliopsida</taxon>
        <taxon>eudicotyledons</taxon>
        <taxon>Gunneridae</taxon>
        <taxon>Pentapetalae</taxon>
        <taxon>asterids</taxon>
        <taxon>lamiids</taxon>
        <taxon>Solanales</taxon>
        <taxon>Solanaceae</taxon>
        <taxon>Solanoideae</taxon>
        <taxon>Solaneae</taxon>
        <taxon>Solanum</taxon>
    </lineage>
</organism>
<evidence type="ECO:0000313" key="3">
    <source>
        <dbReference type="Proteomes" id="UP000824120"/>
    </source>
</evidence>
<comment type="caution">
    <text evidence="2">The sequence shown here is derived from an EMBL/GenBank/DDBJ whole genome shotgun (WGS) entry which is preliminary data.</text>
</comment>
<protein>
    <submittedName>
        <fullName evidence="2">Uncharacterized protein</fullName>
    </submittedName>
</protein>
<proteinExistence type="predicted"/>
<evidence type="ECO:0000256" key="1">
    <source>
        <dbReference type="SAM" id="MobiDB-lite"/>
    </source>
</evidence>
<sequence length="70" mass="8040">MTEKKISQKSTFSGRFDRVERLTCHFPVAQSRSSDRGMGGSHVEVIFGKMKGEGERDGDDVLEEERDFWE</sequence>